<dbReference type="Proteomes" id="UP000182975">
    <property type="component" value="Unassembled WGS sequence"/>
</dbReference>
<accession>A0A172RYD3</accession>
<proteinExistence type="inferred from homology"/>
<evidence type="ECO:0000259" key="6">
    <source>
        <dbReference type="Pfam" id="PF22740"/>
    </source>
</evidence>
<dbReference type="Pfam" id="PF03668">
    <property type="entry name" value="RapZ-like_N"/>
    <property type="match status" value="1"/>
</dbReference>
<dbReference type="InterPro" id="IPR005337">
    <property type="entry name" value="RapZ-like"/>
</dbReference>
<keyword evidence="1 4" id="KW-0547">Nucleotide-binding</keyword>
<evidence type="ECO:0000259" key="5">
    <source>
        <dbReference type="Pfam" id="PF03668"/>
    </source>
</evidence>
<dbReference type="Gene3D" id="3.40.50.300">
    <property type="entry name" value="P-loop containing nucleotide triphosphate hydrolases"/>
    <property type="match status" value="1"/>
</dbReference>
<dbReference type="AlphaFoldDB" id="A0A172RYD3"/>
<feature type="domain" description="RapZ-like N-terminal" evidence="5">
    <location>
        <begin position="17"/>
        <end position="175"/>
    </location>
</feature>
<feature type="binding site" evidence="4">
    <location>
        <begin position="23"/>
        <end position="30"/>
    </location>
    <ligand>
        <name>ATP</name>
        <dbReference type="ChEBI" id="CHEBI:30616"/>
    </ligand>
</feature>
<dbReference type="PANTHER" id="PTHR30448:SF0">
    <property type="entry name" value="RNASE ADAPTER PROTEIN RAPZ"/>
    <property type="match status" value="1"/>
</dbReference>
<dbReference type="InterPro" id="IPR053930">
    <property type="entry name" value="RapZ-like_N"/>
</dbReference>
<keyword evidence="3 4" id="KW-0342">GTP-binding</keyword>
<dbReference type="PATRIC" id="fig|79604.3.peg.1113"/>
<dbReference type="NCBIfam" id="NF003828">
    <property type="entry name" value="PRK05416.1"/>
    <property type="match status" value="1"/>
</dbReference>
<dbReference type="KEGG" id="ddt:AAY81_05495"/>
<gene>
    <name evidence="7" type="ORF">SAMN02910314_01415</name>
</gene>
<feature type="domain" description="RapZ C-terminal" evidence="6">
    <location>
        <begin position="182"/>
        <end position="301"/>
    </location>
</feature>
<keyword evidence="2 4" id="KW-0067">ATP-binding</keyword>
<dbReference type="Pfam" id="PF22740">
    <property type="entry name" value="PapZ_C"/>
    <property type="match status" value="1"/>
</dbReference>
<dbReference type="SUPFAM" id="SSF52540">
    <property type="entry name" value="P-loop containing nucleoside triphosphate hydrolases"/>
    <property type="match status" value="1"/>
</dbReference>
<evidence type="ECO:0000256" key="1">
    <source>
        <dbReference type="ARBA" id="ARBA00022741"/>
    </source>
</evidence>
<feature type="binding site" evidence="4">
    <location>
        <begin position="76"/>
        <end position="79"/>
    </location>
    <ligand>
        <name>GTP</name>
        <dbReference type="ChEBI" id="CHEBI:37565"/>
    </ligand>
</feature>
<name>A0A172RYD3_9ACTN</name>
<dbReference type="GO" id="GO:0005524">
    <property type="term" value="F:ATP binding"/>
    <property type="evidence" value="ECO:0007669"/>
    <property type="project" value="UniProtKB-UniRule"/>
</dbReference>
<dbReference type="GO" id="GO:0005525">
    <property type="term" value="F:GTP binding"/>
    <property type="evidence" value="ECO:0007669"/>
    <property type="project" value="UniProtKB-UniRule"/>
</dbReference>
<dbReference type="STRING" id="79604.AAY81_05495"/>
<dbReference type="InterPro" id="IPR053931">
    <property type="entry name" value="RapZ_C"/>
</dbReference>
<protein>
    <submittedName>
        <fullName evidence="7">UPF0042 nucleotide-binding protein</fullName>
    </submittedName>
</protein>
<organism evidence="7 8">
    <name type="scientific">Denitrobacterium detoxificans</name>
    <dbReference type="NCBI Taxonomy" id="79604"/>
    <lineage>
        <taxon>Bacteria</taxon>
        <taxon>Bacillati</taxon>
        <taxon>Actinomycetota</taxon>
        <taxon>Coriobacteriia</taxon>
        <taxon>Eggerthellales</taxon>
        <taxon>Eggerthellaceae</taxon>
        <taxon>Denitrobacterium</taxon>
    </lineage>
</organism>
<reference evidence="8" key="1">
    <citation type="submission" date="2016-10" db="EMBL/GenBank/DDBJ databases">
        <authorList>
            <person name="Varghese N."/>
        </authorList>
    </citation>
    <scope>NUCLEOTIDE SEQUENCE [LARGE SCALE GENOMIC DNA]</scope>
    <source>
        <strain evidence="8">DSM 21843</strain>
    </source>
</reference>
<evidence type="ECO:0000313" key="8">
    <source>
        <dbReference type="Proteomes" id="UP000182975"/>
    </source>
</evidence>
<dbReference type="RefSeq" id="WP_066662404.1">
    <property type="nucleotide sequence ID" value="NZ_FOEC01000009.1"/>
</dbReference>
<evidence type="ECO:0000256" key="2">
    <source>
        <dbReference type="ARBA" id="ARBA00022840"/>
    </source>
</evidence>
<dbReference type="InterPro" id="IPR027417">
    <property type="entry name" value="P-loop_NTPase"/>
</dbReference>
<evidence type="ECO:0000313" key="7">
    <source>
        <dbReference type="EMBL" id="SEO86468.1"/>
    </source>
</evidence>
<dbReference type="HAMAP" id="MF_00636">
    <property type="entry name" value="RapZ_like"/>
    <property type="match status" value="1"/>
</dbReference>
<sequence>MASNDAQNAPMPHPTPDLVVITGMSGAGRTEAMHTFEDMNYFCIDNLPPALLMSLVSSDSIPSQDGASGKLAVVCDARNRNYFRELTRELARLSEAGIDYSIIFLDASDEAILARYKASRRRHPMCVDNKTTISQGIAMERELTQELRATADAIIDTSNMRPIVLRERIRSLFAHETPRQGMSVVVYSFGFKHGSAADADILIDVRFLPNPYYDPEMRHLTGLDDKVRTFVMERSETKEFMVRWTALLDCVMPGYVAEGKQQLAIGVGCTGGQHRSVAIAVATGEYLRKCGYQVHVSHRDLSRADTGEAKKSGEGE</sequence>
<evidence type="ECO:0000256" key="4">
    <source>
        <dbReference type="HAMAP-Rule" id="MF_00636"/>
    </source>
</evidence>
<dbReference type="EMBL" id="FOEC01000009">
    <property type="protein sequence ID" value="SEO86468.1"/>
    <property type="molecule type" value="Genomic_DNA"/>
</dbReference>
<dbReference type="PANTHER" id="PTHR30448">
    <property type="entry name" value="RNASE ADAPTER PROTEIN RAPZ"/>
    <property type="match status" value="1"/>
</dbReference>
<keyword evidence="8" id="KW-1185">Reference proteome</keyword>
<dbReference type="PIRSF" id="PIRSF005052">
    <property type="entry name" value="P-loopkin"/>
    <property type="match status" value="1"/>
</dbReference>
<evidence type="ECO:0000256" key="3">
    <source>
        <dbReference type="ARBA" id="ARBA00023134"/>
    </source>
</evidence>